<gene>
    <name evidence="4" type="ORF">SAMN05444336_10973</name>
</gene>
<protein>
    <submittedName>
        <fullName evidence="4">Pilus assembly protein CpaF</fullName>
    </submittedName>
</protein>
<dbReference type="CDD" id="cd01130">
    <property type="entry name" value="VirB11-like_ATPase"/>
    <property type="match status" value="1"/>
</dbReference>
<feature type="domain" description="Bacterial type II secretion system protein E" evidence="3">
    <location>
        <begin position="119"/>
        <end position="400"/>
    </location>
</feature>
<dbReference type="PANTHER" id="PTHR30486:SF15">
    <property type="entry name" value="TYPE II_IV SECRETION SYSTEM ATPASE"/>
    <property type="match status" value="1"/>
</dbReference>
<dbReference type="PANTHER" id="PTHR30486">
    <property type="entry name" value="TWITCHING MOTILITY PROTEIN PILT"/>
    <property type="match status" value="1"/>
</dbReference>
<feature type="coiled-coil region" evidence="2">
    <location>
        <begin position="22"/>
        <end position="52"/>
    </location>
</feature>
<dbReference type="GO" id="GO:0016887">
    <property type="term" value="F:ATP hydrolysis activity"/>
    <property type="evidence" value="ECO:0007669"/>
    <property type="project" value="InterPro"/>
</dbReference>
<evidence type="ECO:0000256" key="1">
    <source>
        <dbReference type="ARBA" id="ARBA00006611"/>
    </source>
</evidence>
<dbReference type="Gene3D" id="3.30.450.380">
    <property type="match status" value="1"/>
</dbReference>
<evidence type="ECO:0000313" key="4">
    <source>
        <dbReference type="EMBL" id="SDX73761.1"/>
    </source>
</evidence>
<dbReference type="RefSeq" id="WP_092684450.1">
    <property type="nucleotide sequence ID" value="NZ_FNMZ01000009.1"/>
</dbReference>
<dbReference type="SUPFAM" id="SSF52540">
    <property type="entry name" value="P-loop containing nucleoside triphosphate hydrolases"/>
    <property type="match status" value="1"/>
</dbReference>
<comment type="similarity">
    <text evidence="1">Belongs to the GSP E family.</text>
</comment>
<dbReference type="Proteomes" id="UP000199118">
    <property type="component" value="Unassembled WGS sequence"/>
</dbReference>
<organism evidence="4 5">
    <name type="scientific">Albimonas donghaensis</name>
    <dbReference type="NCBI Taxonomy" id="356660"/>
    <lineage>
        <taxon>Bacteria</taxon>
        <taxon>Pseudomonadati</taxon>
        <taxon>Pseudomonadota</taxon>
        <taxon>Alphaproteobacteria</taxon>
        <taxon>Rhodobacterales</taxon>
        <taxon>Paracoccaceae</taxon>
        <taxon>Albimonas</taxon>
    </lineage>
</organism>
<proteinExistence type="inferred from homology"/>
<name>A0A1H3E501_9RHOB</name>
<evidence type="ECO:0000313" key="5">
    <source>
        <dbReference type="Proteomes" id="UP000199118"/>
    </source>
</evidence>
<evidence type="ECO:0000256" key="2">
    <source>
        <dbReference type="SAM" id="Coils"/>
    </source>
</evidence>
<accession>A0A1H3E501</accession>
<keyword evidence="5" id="KW-1185">Reference proteome</keyword>
<dbReference type="Pfam" id="PF00437">
    <property type="entry name" value="T2SSE"/>
    <property type="match status" value="1"/>
</dbReference>
<dbReference type="EMBL" id="FNMZ01000009">
    <property type="protein sequence ID" value="SDX73761.1"/>
    <property type="molecule type" value="Genomic_DNA"/>
</dbReference>
<dbReference type="InterPro" id="IPR027417">
    <property type="entry name" value="P-loop_NTPase"/>
</dbReference>
<dbReference type="AlphaFoldDB" id="A0A1H3E501"/>
<dbReference type="STRING" id="356660.SAMN05444336_10973"/>
<sequence>MFKRYAKDAGASASPVVLTSSAQAAAARAATAEAEARAAEAAAAESRELKRRQRLLQIKVDLHRRLLETLNLSIIDKVPESELRREIASIAREGLRDMGMVLNAAEAEQLTQELMDEVTGLGPLEPLLKDETVSDILVNGAHQIFVERRGKLVLSEVEFKDNKHLLRVIDKIVSAVGRRVDESQPWVDARLADGSRVNAIVPPCAVDGPLLSIRKFSKSPLSIDKLIAYGAFTEEMAAFLQAVVATRLNVIVSGSTGSGKTTTLNALSSFIANDERIATIEDTAELQLQQTHIARMESRPPNVEGKGEVSQRILLKNALRMRPDRIIVGETRGDEVLDMLQAMNTGHDGSMTTVHANSPRDAVGRVENMMLMSGLEMPLRATRAQIASAVHVIVQVSRLSDGSRRMTHIAEITGMEGEVVAMHDVFRFKRTGIDGDGTVLGQFEASGIRSHFAERFRAWGFDLPNEIYTPNRKLG</sequence>
<dbReference type="InterPro" id="IPR050921">
    <property type="entry name" value="T4SS_GSP_E_ATPase"/>
</dbReference>
<dbReference type="InterPro" id="IPR001482">
    <property type="entry name" value="T2SS/T4SS_dom"/>
</dbReference>
<reference evidence="4 5" key="1">
    <citation type="submission" date="2016-10" db="EMBL/GenBank/DDBJ databases">
        <authorList>
            <person name="de Groot N.N."/>
        </authorList>
    </citation>
    <scope>NUCLEOTIDE SEQUENCE [LARGE SCALE GENOMIC DNA]</scope>
    <source>
        <strain evidence="4 5">DSM 17890</strain>
    </source>
</reference>
<dbReference type="FunFam" id="3.40.50.300:FF:000521">
    <property type="entry name" value="Type II secretion system protein E"/>
    <property type="match status" value="1"/>
</dbReference>
<keyword evidence="2" id="KW-0175">Coiled coil</keyword>
<evidence type="ECO:0000259" key="3">
    <source>
        <dbReference type="Pfam" id="PF00437"/>
    </source>
</evidence>
<dbReference type="Gene3D" id="3.40.50.300">
    <property type="entry name" value="P-loop containing nucleotide triphosphate hydrolases"/>
    <property type="match status" value="1"/>
</dbReference>
<dbReference type="OrthoDB" id="9810761at2"/>